<evidence type="ECO:0000256" key="5">
    <source>
        <dbReference type="ARBA" id="ARBA00022519"/>
    </source>
</evidence>
<reference evidence="13" key="1">
    <citation type="journal article" date="2017" name="Proc. Natl. Acad. Sci. U.S.A.">
        <title>Simulation of Deepwater Horizon oil plume reveals substrate specialization within a complex community of hydrocarbon-degraders.</title>
        <authorList>
            <person name="Hu P."/>
            <person name="Dubinsky E.A."/>
            <person name="Probst A.J."/>
            <person name="Wang J."/>
            <person name="Sieber C.M.K."/>
            <person name="Tom L.M."/>
            <person name="Gardinali P."/>
            <person name="Banfield J.F."/>
            <person name="Atlas R.M."/>
            <person name="Andersen G.L."/>
        </authorList>
    </citation>
    <scope>NUCLEOTIDE SEQUENCE [LARGE SCALE GENOMIC DNA]</scope>
</reference>
<dbReference type="InterPro" id="IPR006260">
    <property type="entry name" value="TonB/TolA_C"/>
</dbReference>
<feature type="compositionally biased region" description="Basic residues" evidence="10">
    <location>
        <begin position="38"/>
        <end position="56"/>
    </location>
</feature>
<name>A0A1Y5FB50_9BACT</name>
<dbReference type="GO" id="GO:0005886">
    <property type="term" value="C:plasma membrane"/>
    <property type="evidence" value="ECO:0007669"/>
    <property type="project" value="UniProtKB-SubCell"/>
</dbReference>
<keyword evidence="3" id="KW-0813">Transport</keyword>
<dbReference type="GO" id="GO:0015031">
    <property type="term" value="P:protein transport"/>
    <property type="evidence" value="ECO:0007669"/>
    <property type="project" value="UniProtKB-KW"/>
</dbReference>
<proteinExistence type="inferred from homology"/>
<organism evidence="12 13">
    <name type="scientific">Halobacteriovorax marinus</name>
    <dbReference type="NCBI Taxonomy" id="97084"/>
    <lineage>
        <taxon>Bacteria</taxon>
        <taxon>Pseudomonadati</taxon>
        <taxon>Bdellovibrionota</taxon>
        <taxon>Bacteriovoracia</taxon>
        <taxon>Bacteriovoracales</taxon>
        <taxon>Halobacteriovoraceae</taxon>
        <taxon>Halobacteriovorax</taxon>
    </lineage>
</organism>
<evidence type="ECO:0000256" key="8">
    <source>
        <dbReference type="ARBA" id="ARBA00022989"/>
    </source>
</evidence>
<dbReference type="Gene3D" id="3.30.1150.10">
    <property type="match status" value="1"/>
</dbReference>
<evidence type="ECO:0000256" key="7">
    <source>
        <dbReference type="ARBA" id="ARBA00022927"/>
    </source>
</evidence>
<evidence type="ECO:0000313" key="12">
    <source>
        <dbReference type="EMBL" id="OUR98909.1"/>
    </source>
</evidence>
<dbReference type="PROSITE" id="PS52015">
    <property type="entry name" value="TONB_CTD"/>
    <property type="match status" value="1"/>
</dbReference>
<keyword evidence="9" id="KW-0472">Membrane</keyword>
<dbReference type="EMBL" id="MAAO01000004">
    <property type="protein sequence ID" value="OUR98909.1"/>
    <property type="molecule type" value="Genomic_DNA"/>
</dbReference>
<dbReference type="PANTHER" id="PTHR33446:SF14">
    <property type="entry name" value="PROTEIN TONB"/>
    <property type="match status" value="1"/>
</dbReference>
<keyword evidence="6" id="KW-0812">Transmembrane</keyword>
<evidence type="ECO:0000259" key="11">
    <source>
        <dbReference type="PROSITE" id="PS52015"/>
    </source>
</evidence>
<gene>
    <name evidence="12" type="ORF">A9Q84_05720</name>
</gene>
<comment type="similarity">
    <text evidence="2">Belongs to the TonB family.</text>
</comment>
<keyword evidence="4" id="KW-1003">Cell membrane</keyword>
<evidence type="ECO:0000256" key="10">
    <source>
        <dbReference type="SAM" id="MobiDB-lite"/>
    </source>
</evidence>
<dbReference type="GO" id="GO:0055085">
    <property type="term" value="P:transmembrane transport"/>
    <property type="evidence" value="ECO:0007669"/>
    <property type="project" value="InterPro"/>
</dbReference>
<keyword evidence="5" id="KW-0997">Cell inner membrane</keyword>
<dbReference type="PANTHER" id="PTHR33446">
    <property type="entry name" value="PROTEIN TONB-RELATED"/>
    <property type="match status" value="1"/>
</dbReference>
<dbReference type="InterPro" id="IPR037682">
    <property type="entry name" value="TonB_C"/>
</dbReference>
<keyword evidence="7" id="KW-0653">Protein transport</keyword>
<dbReference type="SUPFAM" id="SSF74653">
    <property type="entry name" value="TolA/TonB C-terminal domain"/>
    <property type="match status" value="1"/>
</dbReference>
<dbReference type="Pfam" id="PF03544">
    <property type="entry name" value="TonB_C"/>
    <property type="match status" value="1"/>
</dbReference>
<dbReference type="InterPro" id="IPR051045">
    <property type="entry name" value="TonB-dependent_transducer"/>
</dbReference>
<evidence type="ECO:0000256" key="9">
    <source>
        <dbReference type="ARBA" id="ARBA00023136"/>
    </source>
</evidence>
<evidence type="ECO:0000256" key="2">
    <source>
        <dbReference type="ARBA" id="ARBA00006555"/>
    </source>
</evidence>
<evidence type="ECO:0000256" key="6">
    <source>
        <dbReference type="ARBA" id="ARBA00022692"/>
    </source>
</evidence>
<evidence type="ECO:0000256" key="1">
    <source>
        <dbReference type="ARBA" id="ARBA00004383"/>
    </source>
</evidence>
<keyword evidence="8" id="KW-1133">Transmembrane helix</keyword>
<dbReference type="Proteomes" id="UP000196531">
    <property type="component" value="Unassembled WGS sequence"/>
</dbReference>
<protein>
    <recommendedName>
        <fullName evidence="11">TonB C-terminal domain-containing protein</fullName>
    </recommendedName>
</protein>
<feature type="domain" description="TonB C-terminal" evidence="11">
    <location>
        <begin position="67"/>
        <end position="158"/>
    </location>
</feature>
<comment type="subcellular location">
    <subcellularLocation>
        <location evidence="1">Cell inner membrane</location>
        <topology evidence="1">Single-pass membrane protein</topology>
        <orientation evidence="1">Periplasmic side</orientation>
    </subcellularLocation>
</comment>
<sequence>MAPWSLISKVPKVEVSSGKSGFRVQINQFKVKKNTFQAKKKNKLKASKAKVKRKSKSSAPSLKRDKGAITSSKILNRVVPNYPYKSRIFVEEGIVQVEVQLNPFGKVLSVKVLQSSSYERLDHAALEASRKSVFQSAKRFGENVASVHILDFKFELND</sequence>
<dbReference type="NCBIfam" id="TIGR01352">
    <property type="entry name" value="tonB_Cterm"/>
    <property type="match status" value="1"/>
</dbReference>
<accession>A0A1Y5FB50</accession>
<evidence type="ECO:0000256" key="4">
    <source>
        <dbReference type="ARBA" id="ARBA00022475"/>
    </source>
</evidence>
<comment type="caution">
    <text evidence="12">The sequence shown here is derived from an EMBL/GenBank/DDBJ whole genome shotgun (WGS) entry which is preliminary data.</text>
</comment>
<evidence type="ECO:0000313" key="13">
    <source>
        <dbReference type="Proteomes" id="UP000196531"/>
    </source>
</evidence>
<feature type="region of interest" description="Disordered" evidence="10">
    <location>
        <begin position="38"/>
        <end position="65"/>
    </location>
</feature>
<dbReference type="AlphaFoldDB" id="A0A1Y5FB50"/>
<evidence type="ECO:0000256" key="3">
    <source>
        <dbReference type="ARBA" id="ARBA00022448"/>
    </source>
</evidence>